<feature type="region of interest" description="Disordered" evidence="1">
    <location>
        <begin position="673"/>
        <end position="711"/>
    </location>
</feature>
<dbReference type="AlphaFoldDB" id="A0A2Z7BUY6"/>
<accession>A0A2Z7BUY6</accession>
<feature type="compositionally biased region" description="Basic and acidic residues" evidence="1">
    <location>
        <begin position="607"/>
        <end position="618"/>
    </location>
</feature>
<feature type="region of interest" description="Disordered" evidence="1">
    <location>
        <begin position="338"/>
        <end position="379"/>
    </location>
</feature>
<dbReference type="EMBL" id="KV001997">
    <property type="protein sequence ID" value="KZV38249.1"/>
    <property type="molecule type" value="Genomic_DNA"/>
</dbReference>
<dbReference type="SUPFAM" id="SSF63748">
    <property type="entry name" value="Tudor/PWWP/MBT"/>
    <property type="match status" value="1"/>
</dbReference>
<dbReference type="CDD" id="cd05162">
    <property type="entry name" value="PWWP"/>
    <property type="match status" value="1"/>
</dbReference>
<dbReference type="PROSITE" id="PS50812">
    <property type="entry name" value="PWWP"/>
    <property type="match status" value="1"/>
</dbReference>
<evidence type="ECO:0000313" key="3">
    <source>
        <dbReference type="EMBL" id="KZV38249.1"/>
    </source>
</evidence>
<feature type="region of interest" description="Disordered" evidence="1">
    <location>
        <begin position="933"/>
        <end position="968"/>
    </location>
</feature>
<protein>
    <recommendedName>
        <fullName evidence="2">PWWP domain-containing protein</fullName>
    </recommendedName>
</protein>
<feature type="compositionally biased region" description="Basic and acidic residues" evidence="1">
    <location>
        <begin position="490"/>
        <end position="510"/>
    </location>
</feature>
<dbReference type="InterPro" id="IPR000313">
    <property type="entry name" value="PWWP_dom"/>
</dbReference>
<feature type="region of interest" description="Disordered" evidence="1">
    <location>
        <begin position="548"/>
        <end position="645"/>
    </location>
</feature>
<evidence type="ECO:0000256" key="1">
    <source>
        <dbReference type="SAM" id="MobiDB-lite"/>
    </source>
</evidence>
<evidence type="ECO:0000259" key="2">
    <source>
        <dbReference type="PROSITE" id="PS50812"/>
    </source>
</evidence>
<name>A0A2Z7BUY6_9LAMI</name>
<feature type="region of interest" description="Disordered" evidence="1">
    <location>
        <begin position="294"/>
        <end position="318"/>
    </location>
</feature>
<dbReference type="OrthoDB" id="21615at2759"/>
<feature type="compositionally biased region" description="Polar residues" evidence="1">
    <location>
        <begin position="358"/>
        <end position="370"/>
    </location>
</feature>
<dbReference type="SMART" id="SM00293">
    <property type="entry name" value="PWWP"/>
    <property type="match status" value="1"/>
</dbReference>
<dbReference type="InterPro" id="IPR052657">
    <property type="entry name" value="PDP_family_Arabidopsis"/>
</dbReference>
<reference evidence="3 4" key="1">
    <citation type="journal article" date="2015" name="Proc. Natl. Acad. Sci. U.S.A.">
        <title>The resurrection genome of Boea hygrometrica: A blueprint for survival of dehydration.</title>
        <authorList>
            <person name="Xiao L."/>
            <person name="Yang G."/>
            <person name="Zhang L."/>
            <person name="Yang X."/>
            <person name="Zhao S."/>
            <person name="Ji Z."/>
            <person name="Zhou Q."/>
            <person name="Hu M."/>
            <person name="Wang Y."/>
            <person name="Chen M."/>
            <person name="Xu Y."/>
            <person name="Jin H."/>
            <person name="Xiao X."/>
            <person name="Hu G."/>
            <person name="Bao F."/>
            <person name="Hu Y."/>
            <person name="Wan P."/>
            <person name="Li L."/>
            <person name="Deng X."/>
            <person name="Kuang T."/>
            <person name="Xiang C."/>
            <person name="Zhu J.K."/>
            <person name="Oliver M.J."/>
            <person name="He Y."/>
        </authorList>
    </citation>
    <scope>NUCLEOTIDE SEQUENCE [LARGE SCALE GENOMIC DNA]</scope>
    <source>
        <strain evidence="4">cv. XS01</strain>
    </source>
</reference>
<keyword evidence="4" id="KW-1185">Reference proteome</keyword>
<dbReference type="PANTHER" id="PTHR10688">
    <property type="entry name" value="PWWP DOMAIN-CONTAINING PROTEIN"/>
    <property type="match status" value="1"/>
</dbReference>
<feature type="region of interest" description="Disordered" evidence="1">
    <location>
        <begin position="1"/>
        <end position="31"/>
    </location>
</feature>
<dbReference type="PANTHER" id="PTHR10688:SF6">
    <property type="entry name" value="SERINE_THREONINE-KINASE ATM"/>
    <property type="match status" value="1"/>
</dbReference>
<feature type="region of interest" description="Disordered" evidence="1">
    <location>
        <begin position="782"/>
        <end position="808"/>
    </location>
</feature>
<organism evidence="3 4">
    <name type="scientific">Dorcoceras hygrometricum</name>
    <dbReference type="NCBI Taxonomy" id="472368"/>
    <lineage>
        <taxon>Eukaryota</taxon>
        <taxon>Viridiplantae</taxon>
        <taxon>Streptophyta</taxon>
        <taxon>Embryophyta</taxon>
        <taxon>Tracheophyta</taxon>
        <taxon>Spermatophyta</taxon>
        <taxon>Magnoliopsida</taxon>
        <taxon>eudicotyledons</taxon>
        <taxon>Gunneridae</taxon>
        <taxon>Pentapetalae</taxon>
        <taxon>asterids</taxon>
        <taxon>lamiids</taxon>
        <taxon>Lamiales</taxon>
        <taxon>Gesneriaceae</taxon>
        <taxon>Didymocarpoideae</taxon>
        <taxon>Trichosporeae</taxon>
        <taxon>Loxocarpinae</taxon>
        <taxon>Dorcoceras</taxon>
    </lineage>
</organism>
<feature type="region of interest" description="Disordered" evidence="1">
    <location>
        <begin position="483"/>
        <end position="510"/>
    </location>
</feature>
<dbReference type="Gene3D" id="2.30.30.140">
    <property type="match status" value="1"/>
</dbReference>
<dbReference type="Proteomes" id="UP000250235">
    <property type="component" value="Unassembled WGS sequence"/>
</dbReference>
<feature type="compositionally biased region" description="Basic and acidic residues" evidence="1">
    <location>
        <begin position="635"/>
        <end position="645"/>
    </location>
</feature>
<evidence type="ECO:0000313" key="4">
    <source>
        <dbReference type="Proteomes" id="UP000250235"/>
    </source>
</evidence>
<feature type="domain" description="PWWP" evidence="2">
    <location>
        <begin position="106"/>
        <end position="168"/>
    </location>
</feature>
<feature type="compositionally biased region" description="Basic and acidic residues" evidence="1">
    <location>
        <begin position="9"/>
        <end position="28"/>
    </location>
</feature>
<dbReference type="Pfam" id="PF00855">
    <property type="entry name" value="PWWP"/>
    <property type="match status" value="1"/>
</dbReference>
<feature type="compositionally biased region" description="Basic and acidic residues" evidence="1">
    <location>
        <begin position="691"/>
        <end position="704"/>
    </location>
</feature>
<gene>
    <name evidence="3" type="ORF">F511_36459</name>
</gene>
<proteinExistence type="predicted"/>
<sequence length="1021" mass="113848">MGDLSDNGIKVDKAEEHVDTKAELHPHSSDAPTKIEVSGNCINLFVEVFGPLDEDGVCDDSKSRREHLIPGMRESDREYAGEENGTMSNDATMASLKNDDECVFNVSDLVWVKARTQTWWPGTIFDPTSYAAKDATKAEKKGPFLVKYFGNPYFTWCSNSDLRPFVEYFEQLSRQNDSRNFLGSVDKALGEIGRHVKSQMTCRCFLKERHTLPTHFSSEETEKSGTDNTRKIDDVHLSQFNPCKFLLIHQKPRLWTDFDSPLTTQDNLKSKAIDEGQNTSGIIKGFEKSGYDDDFMSTKRKRRRNHIEGKLISSGNETELRERKKSRYLSYPYVEGDQKGEVSSTAGQNIRDDPKNLSCGSGQSTPSSKLTGKDSREKGARNSFKGWRFIVSKADNIDACSAQLLSELQSFARGCFYPSRSKYSDSLKRFYCSYRTFAFLEFEMAHGILKSEKVPAGAIAKVQKRGKGKEKLKEFGINQGINSESAVDNASDKEPEKDNQHEKGSNEYVKGKNEEVLLSAVVEPAGNLLNTSDTTTVNNSCVITFQPQGSEKSKTARKRKKGEAGPTHLQLETEGSDIPQNKTLKKRKKGEASLTDLQLDTPGSDIPDNKTPEKKNEGEASPTRLGLEMQGSDIPENKTPETRTKGEANPIHLQIETQGSDILKNEAPKNLKKGEASPMHLQSETQGADILKNKSPEKREKGEAVPKTGLPDLNGSILSISFENMPFGISTIRQDTQNINSTEQSLSSGFTATEFSSDLIHNATDLSFHNSIQKILLPSDRKPKRKRWKREETNQVASGIPDLNGKTMDSPSLGKIPTMEDHLCPEGDHPRKKRRISRPNEDLGAMLLLNFALEHPLPSKETLVGTFSRFGLLKESETQFLDDSSVKIFYERTTDAQFAIRRLEKNNPFGESLVSFTIQPVAVASTLEMKETTEKAPLTTGKKHKKLHLPQSFPPSDKIKVPSPQKGDAPSLAFIKKNVEMMKMTLEKTGDSLLPEMRTKLENEIKGFLNKIASTESPSAP</sequence>